<keyword evidence="1" id="KW-0472">Membrane</keyword>
<evidence type="ECO:0000313" key="3">
    <source>
        <dbReference type="Proteomes" id="UP000193136"/>
    </source>
</evidence>
<keyword evidence="1" id="KW-0812">Transmembrane</keyword>
<keyword evidence="1" id="KW-1133">Transmembrane helix</keyword>
<dbReference type="EMBL" id="NAAD01000015">
    <property type="protein sequence ID" value="ORJ58626.1"/>
    <property type="molecule type" value="Genomic_DNA"/>
</dbReference>
<dbReference type="AlphaFoldDB" id="A0A1X0Y0I1"/>
<dbReference type="Proteomes" id="UP000193136">
    <property type="component" value="Unassembled WGS sequence"/>
</dbReference>
<dbReference type="RefSeq" id="WP_085011107.1">
    <property type="nucleotide sequence ID" value="NZ_NAAD01000015.1"/>
</dbReference>
<protein>
    <submittedName>
        <fullName evidence="2">Uncharacterized protein</fullName>
    </submittedName>
</protein>
<sequence length="66" mass="7507">MRSVTHWMYDHHWDSASLHQHWTGFVGVIKNVWLGLLLLVLGVVALITAVIIAYPVTAYIAAKFFQ</sequence>
<accession>A0A1X0Y0I1</accession>
<evidence type="ECO:0000313" key="2">
    <source>
        <dbReference type="EMBL" id="ORJ58626.1"/>
    </source>
</evidence>
<comment type="caution">
    <text evidence="2">The sequence shown here is derived from an EMBL/GenBank/DDBJ whole genome shotgun (WGS) entry which is preliminary data.</text>
</comment>
<gene>
    <name evidence="2" type="ORF">B5V00_12230</name>
</gene>
<reference evidence="2 3" key="1">
    <citation type="submission" date="2017-03" db="EMBL/GenBank/DDBJ databases">
        <title>Genome sequence of Geothermobacter sp. EPR-M, Deep-Sea Iron Reducer.</title>
        <authorList>
            <person name="Tully B."/>
            <person name="Savalia P."/>
            <person name="Abuyen K."/>
            <person name="Baughan C."/>
            <person name="Romero E."/>
            <person name="Ronkowski C."/>
            <person name="Torres B."/>
            <person name="Tremblay J."/>
            <person name="Trujillo A."/>
            <person name="Tyler M."/>
            <person name="Perez-Rodriguez I."/>
            <person name="Amend J."/>
        </authorList>
    </citation>
    <scope>NUCLEOTIDE SEQUENCE [LARGE SCALE GENOMIC DNA]</scope>
    <source>
        <strain evidence="2 3">EPR-M</strain>
    </source>
</reference>
<organism evidence="2 3">
    <name type="scientific">Geothermobacter hydrogeniphilus</name>
    <dbReference type="NCBI Taxonomy" id="1969733"/>
    <lineage>
        <taxon>Bacteria</taxon>
        <taxon>Pseudomonadati</taxon>
        <taxon>Thermodesulfobacteriota</taxon>
        <taxon>Desulfuromonadia</taxon>
        <taxon>Desulfuromonadales</taxon>
        <taxon>Geothermobacteraceae</taxon>
        <taxon>Geothermobacter</taxon>
    </lineage>
</organism>
<name>A0A1X0Y0I1_9BACT</name>
<feature type="transmembrane region" description="Helical" evidence="1">
    <location>
        <begin position="32"/>
        <end position="62"/>
    </location>
</feature>
<evidence type="ECO:0000256" key="1">
    <source>
        <dbReference type="SAM" id="Phobius"/>
    </source>
</evidence>
<proteinExistence type="predicted"/>
<keyword evidence="3" id="KW-1185">Reference proteome</keyword>
<dbReference type="STRING" id="1969733.B5V00_12230"/>